<dbReference type="Proteomes" id="UP000298493">
    <property type="component" value="Unassembled WGS sequence"/>
</dbReference>
<dbReference type="PANTHER" id="PTHR47808:SF2">
    <property type="entry name" value="LEM DOMAIN-CONTAINING PROTEIN 2"/>
    <property type="match status" value="1"/>
</dbReference>
<evidence type="ECO:0000259" key="9">
    <source>
        <dbReference type="Pfam" id="PF09402"/>
    </source>
</evidence>
<dbReference type="Pfam" id="PF12949">
    <property type="entry name" value="HeH"/>
    <property type="match status" value="1"/>
</dbReference>
<sequence>MDDLDYLEPGFDPNSLTIPKLRNVLVTHDVTYPSNAKKPQLVQLFNEEVVPKAKKLLSARRRLKPSSKGIVDVPSSQASTVDEEEETAPEPPPLTTRRSTARRRTRASPEEDFDASLQAPPEPSMSRRRTTIKHARSSDAEPEVRPAARRTRHSTTPAIKAEESEPEGWSHPAADSPFTSENPFQSGSSPPQELRGGRRKTLEASDAREKRKSTSSRRRTEGPKVQQDAHIRPPVSSTFNVPILGRRKKEEPEEQELVPAGEEFTPEEAQEIAERQSNGTLAVVPRRKKKSGSGGLTVGALTLSVTLAAVGFAYRNEKLEVGYCGVGRDPSSDLQGITIPEWAQAVCQPCPPHAICSPLLKTECETDFMLKPHPLSLGGLFPLPPTCEPDSEKSQRVAVVTRRGVEKLREQNAAHECHEPLQGDTKPPTSPFISEQELKATLSAKKSKRMSQEEFDALWEPAIGEMLNRDEVEHKNEGGIRVLRSTSLANQPLLCALRQSIRATLVRYLWIIAITIFSLIAVPSTKFYLTTSRSTEETAKKLAEMALDRLSTQASLHASDPEAYPEPYISMSHMRDDVLRNEFSAKRRAKLWERVQVKVEGNSNCRPMVREGKHGDVSRVWEWIGAVQAIEGVEGPGSGNYPGSRRQSARFGNIASSLHSEYSTVPEVKNVKEEMGEVRKWDEGRPIY</sequence>
<feature type="domain" description="HeH/LEM" evidence="10">
    <location>
        <begin position="13"/>
        <end position="47"/>
    </location>
</feature>
<dbReference type="InterPro" id="IPR011015">
    <property type="entry name" value="LEM/LEM-like_dom_sf"/>
</dbReference>
<feature type="compositionally biased region" description="Basic and acidic residues" evidence="7">
    <location>
        <begin position="136"/>
        <end position="146"/>
    </location>
</feature>
<dbReference type="GO" id="GO:0005637">
    <property type="term" value="C:nuclear inner membrane"/>
    <property type="evidence" value="ECO:0007669"/>
    <property type="project" value="UniProtKB-SubCell"/>
</dbReference>
<feature type="domain" description="Man1/Src1-like C-terminal" evidence="9">
    <location>
        <begin position="304"/>
        <end position="625"/>
    </location>
</feature>
<dbReference type="PANTHER" id="PTHR47808">
    <property type="entry name" value="INNER NUCLEAR MEMBRANE PROTEIN HEH2-RELATED"/>
    <property type="match status" value="1"/>
</dbReference>
<feature type="transmembrane region" description="Helical" evidence="8">
    <location>
        <begin position="508"/>
        <end position="529"/>
    </location>
</feature>
<reference evidence="11 12" key="1">
    <citation type="submission" date="2019-04" db="EMBL/GenBank/DDBJ databases">
        <title>High contiguity whole genome sequence and gene annotation resource for two Venturia nashicola isolates.</title>
        <authorList>
            <person name="Prokchorchik M."/>
            <person name="Won K."/>
            <person name="Lee Y."/>
            <person name="Choi E.D."/>
            <person name="Segonzac C."/>
            <person name="Sohn K.H."/>
        </authorList>
    </citation>
    <scope>NUCLEOTIDE SEQUENCE [LARGE SCALE GENOMIC DNA]</scope>
    <source>
        <strain evidence="11 12">PRI2</strain>
    </source>
</reference>
<gene>
    <name evidence="11" type="ORF">E6O75_ATG11272</name>
</gene>
<evidence type="ECO:0000313" key="11">
    <source>
        <dbReference type="EMBL" id="TID22478.1"/>
    </source>
</evidence>
<evidence type="ECO:0000256" key="7">
    <source>
        <dbReference type="SAM" id="MobiDB-lite"/>
    </source>
</evidence>
<dbReference type="InterPro" id="IPR018996">
    <property type="entry name" value="Man1/Src1-like_C"/>
</dbReference>
<dbReference type="CDD" id="cd12935">
    <property type="entry name" value="LEM_like"/>
    <property type="match status" value="1"/>
</dbReference>
<feature type="region of interest" description="Disordered" evidence="7">
    <location>
        <begin position="60"/>
        <end position="295"/>
    </location>
</feature>
<evidence type="ECO:0000259" key="10">
    <source>
        <dbReference type="Pfam" id="PF12949"/>
    </source>
</evidence>
<dbReference type="GO" id="GO:0071763">
    <property type="term" value="P:nuclear membrane organization"/>
    <property type="evidence" value="ECO:0007669"/>
    <property type="project" value="TreeGrafter"/>
</dbReference>
<protein>
    <submittedName>
        <fullName evidence="11">Sister chromatid separation protein-like protein</fullName>
    </submittedName>
</protein>
<name>A0A4Z1P4R7_9PEZI</name>
<evidence type="ECO:0000256" key="1">
    <source>
        <dbReference type="ARBA" id="ARBA00004540"/>
    </source>
</evidence>
<evidence type="ECO:0000256" key="4">
    <source>
        <dbReference type="ARBA" id="ARBA00022989"/>
    </source>
</evidence>
<dbReference type="Gene3D" id="1.10.10.1180">
    <property type="entry name" value="MAN1, winged-helix domain"/>
    <property type="match status" value="1"/>
</dbReference>
<feature type="compositionally biased region" description="Polar residues" evidence="7">
    <location>
        <begin position="177"/>
        <end position="191"/>
    </location>
</feature>
<dbReference type="InterPro" id="IPR044780">
    <property type="entry name" value="Heh2/Src1"/>
</dbReference>
<organism evidence="11 12">
    <name type="scientific">Venturia nashicola</name>
    <dbReference type="NCBI Taxonomy" id="86259"/>
    <lineage>
        <taxon>Eukaryota</taxon>
        <taxon>Fungi</taxon>
        <taxon>Dikarya</taxon>
        <taxon>Ascomycota</taxon>
        <taxon>Pezizomycotina</taxon>
        <taxon>Dothideomycetes</taxon>
        <taxon>Pleosporomycetidae</taxon>
        <taxon>Venturiales</taxon>
        <taxon>Venturiaceae</taxon>
        <taxon>Venturia</taxon>
    </lineage>
</organism>
<dbReference type="STRING" id="86259.A0A4Z1P4R7"/>
<dbReference type="Pfam" id="PF09402">
    <property type="entry name" value="MSC"/>
    <property type="match status" value="1"/>
</dbReference>
<evidence type="ECO:0000256" key="2">
    <source>
        <dbReference type="ARBA" id="ARBA00022553"/>
    </source>
</evidence>
<evidence type="ECO:0000256" key="6">
    <source>
        <dbReference type="ARBA" id="ARBA00023242"/>
    </source>
</evidence>
<evidence type="ECO:0000256" key="3">
    <source>
        <dbReference type="ARBA" id="ARBA00022692"/>
    </source>
</evidence>
<dbReference type="OrthoDB" id="2503928at2759"/>
<accession>A0A4Z1P4R7</accession>
<comment type="caution">
    <text evidence="11">The sequence shown here is derived from an EMBL/GenBank/DDBJ whole genome shotgun (WGS) entry which is preliminary data.</text>
</comment>
<keyword evidence="4 8" id="KW-1133">Transmembrane helix</keyword>
<keyword evidence="2" id="KW-0597">Phosphoprotein</keyword>
<keyword evidence="12" id="KW-1185">Reference proteome</keyword>
<feature type="compositionally biased region" description="Basic and acidic residues" evidence="7">
    <location>
        <begin position="218"/>
        <end position="231"/>
    </location>
</feature>
<dbReference type="GO" id="GO:0005783">
    <property type="term" value="C:endoplasmic reticulum"/>
    <property type="evidence" value="ECO:0007669"/>
    <property type="project" value="TreeGrafter"/>
</dbReference>
<dbReference type="GO" id="GO:0003682">
    <property type="term" value="F:chromatin binding"/>
    <property type="evidence" value="ECO:0007669"/>
    <property type="project" value="InterPro"/>
</dbReference>
<dbReference type="EMBL" id="SNSC02000008">
    <property type="protein sequence ID" value="TID22478.1"/>
    <property type="molecule type" value="Genomic_DNA"/>
</dbReference>
<evidence type="ECO:0000313" key="12">
    <source>
        <dbReference type="Proteomes" id="UP000298493"/>
    </source>
</evidence>
<proteinExistence type="predicted"/>
<keyword evidence="5 8" id="KW-0472">Membrane</keyword>
<evidence type="ECO:0000256" key="5">
    <source>
        <dbReference type="ARBA" id="ARBA00023136"/>
    </source>
</evidence>
<dbReference type="Gene3D" id="1.10.720.40">
    <property type="match status" value="1"/>
</dbReference>
<keyword evidence="3 8" id="KW-0812">Transmembrane</keyword>
<comment type="subcellular location">
    <subcellularLocation>
        <location evidence="1">Nucleus inner membrane</location>
    </subcellularLocation>
</comment>
<dbReference type="AlphaFoldDB" id="A0A4Z1P4R7"/>
<keyword evidence="6" id="KW-0539">Nucleus</keyword>
<dbReference type="GO" id="GO:0034399">
    <property type="term" value="C:nuclear periphery"/>
    <property type="evidence" value="ECO:0007669"/>
    <property type="project" value="TreeGrafter"/>
</dbReference>
<feature type="compositionally biased region" description="Basic and acidic residues" evidence="7">
    <location>
        <begin position="200"/>
        <end position="209"/>
    </location>
</feature>
<dbReference type="InterPro" id="IPR041885">
    <property type="entry name" value="MAN1_winged_helix_dom"/>
</dbReference>
<feature type="compositionally biased region" description="Basic residues" evidence="7">
    <location>
        <begin position="126"/>
        <end position="135"/>
    </location>
</feature>
<evidence type="ECO:0000256" key="8">
    <source>
        <dbReference type="SAM" id="Phobius"/>
    </source>
</evidence>
<dbReference type="InterPro" id="IPR025856">
    <property type="entry name" value="HeH/LEM_domain"/>
</dbReference>